<sequence>FTKAGLLEYIMELIVTKDKALQLIDKPAFHNLLHYVHPALAESDMPHHMKLMETVKVRAVQVVNVICEHLAKVDSQVSMTFNSWTSIISDPFFSITGHYIWS</sequence>
<dbReference type="OrthoDB" id="2612965at2759"/>
<name>A0A9P7JF96_9AGAM</name>
<evidence type="ECO:0000313" key="2">
    <source>
        <dbReference type="Proteomes" id="UP000807769"/>
    </source>
</evidence>
<comment type="caution">
    <text evidence="1">The sequence shown here is derived from an EMBL/GenBank/DDBJ whole genome shotgun (WGS) entry which is preliminary data.</text>
</comment>
<protein>
    <submittedName>
        <fullName evidence="1">Uncharacterized protein</fullName>
    </submittedName>
</protein>
<dbReference type="EMBL" id="JABBWG010000010">
    <property type="protein sequence ID" value="KAG1819093.1"/>
    <property type="molecule type" value="Genomic_DNA"/>
</dbReference>
<gene>
    <name evidence="1" type="ORF">BJ212DRAFT_1204270</name>
</gene>
<reference evidence="1" key="1">
    <citation type="journal article" date="2020" name="New Phytol.">
        <title>Comparative genomics reveals dynamic genome evolution in host specialist ectomycorrhizal fungi.</title>
        <authorList>
            <person name="Lofgren L.A."/>
            <person name="Nguyen N.H."/>
            <person name="Vilgalys R."/>
            <person name="Ruytinx J."/>
            <person name="Liao H.L."/>
            <person name="Branco S."/>
            <person name="Kuo A."/>
            <person name="LaButti K."/>
            <person name="Lipzen A."/>
            <person name="Andreopoulos W."/>
            <person name="Pangilinan J."/>
            <person name="Riley R."/>
            <person name="Hundley H."/>
            <person name="Na H."/>
            <person name="Barry K."/>
            <person name="Grigoriev I.V."/>
            <person name="Stajich J.E."/>
            <person name="Kennedy P.G."/>
        </authorList>
    </citation>
    <scope>NUCLEOTIDE SEQUENCE</scope>
    <source>
        <strain evidence="1">MN1</strain>
    </source>
</reference>
<proteinExistence type="predicted"/>
<evidence type="ECO:0000313" key="1">
    <source>
        <dbReference type="EMBL" id="KAG1819093.1"/>
    </source>
</evidence>
<dbReference type="AlphaFoldDB" id="A0A9P7JF96"/>
<accession>A0A9P7JF96</accession>
<organism evidence="1 2">
    <name type="scientific">Suillus subaureus</name>
    <dbReference type="NCBI Taxonomy" id="48587"/>
    <lineage>
        <taxon>Eukaryota</taxon>
        <taxon>Fungi</taxon>
        <taxon>Dikarya</taxon>
        <taxon>Basidiomycota</taxon>
        <taxon>Agaricomycotina</taxon>
        <taxon>Agaricomycetes</taxon>
        <taxon>Agaricomycetidae</taxon>
        <taxon>Boletales</taxon>
        <taxon>Suillineae</taxon>
        <taxon>Suillaceae</taxon>
        <taxon>Suillus</taxon>
    </lineage>
</organism>
<keyword evidence="2" id="KW-1185">Reference proteome</keyword>
<dbReference type="RefSeq" id="XP_041194770.1">
    <property type="nucleotide sequence ID" value="XM_041329128.1"/>
</dbReference>
<dbReference type="GeneID" id="64623145"/>
<dbReference type="Proteomes" id="UP000807769">
    <property type="component" value="Unassembled WGS sequence"/>
</dbReference>
<feature type="non-terminal residue" evidence="1">
    <location>
        <position position="1"/>
    </location>
</feature>
<feature type="non-terminal residue" evidence="1">
    <location>
        <position position="102"/>
    </location>
</feature>